<dbReference type="InterPro" id="IPR014710">
    <property type="entry name" value="RmlC-like_jellyroll"/>
</dbReference>
<dbReference type="Pfam" id="PF07883">
    <property type="entry name" value="Cupin_2"/>
    <property type="match status" value="1"/>
</dbReference>
<name>A0A366HUA8_9BACT</name>
<proteinExistence type="predicted"/>
<feature type="domain" description="Cupin type-2" evidence="1">
    <location>
        <begin position="42"/>
        <end position="108"/>
    </location>
</feature>
<dbReference type="InterPro" id="IPR013096">
    <property type="entry name" value="Cupin_2"/>
</dbReference>
<reference evidence="2 3" key="1">
    <citation type="submission" date="2018-06" db="EMBL/GenBank/DDBJ databases">
        <title>Genomic Encyclopedia of Type Strains, Phase IV (KMG-IV): sequencing the most valuable type-strain genomes for metagenomic binning, comparative biology and taxonomic classification.</title>
        <authorList>
            <person name="Goeker M."/>
        </authorList>
    </citation>
    <scope>NUCLEOTIDE SEQUENCE [LARGE SCALE GENOMIC DNA]</scope>
    <source>
        <strain evidence="2 3">DSM 25532</strain>
    </source>
</reference>
<dbReference type="SUPFAM" id="SSF51182">
    <property type="entry name" value="RmlC-like cupins"/>
    <property type="match status" value="1"/>
</dbReference>
<dbReference type="EMBL" id="QNRR01000001">
    <property type="protein sequence ID" value="RBP47269.1"/>
    <property type="molecule type" value="Genomic_DNA"/>
</dbReference>
<dbReference type="OrthoDB" id="9797047at2"/>
<dbReference type="PANTHER" id="PTHR43346:SF1">
    <property type="entry name" value="QUERCETIN 2,3-DIOXYGENASE-RELATED"/>
    <property type="match status" value="1"/>
</dbReference>
<dbReference type="Gene3D" id="2.60.120.10">
    <property type="entry name" value="Jelly Rolls"/>
    <property type="match status" value="1"/>
</dbReference>
<dbReference type="InterPro" id="IPR011051">
    <property type="entry name" value="RmlC_Cupin_sf"/>
</dbReference>
<keyword evidence="3" id="KW-1185">Reference proteome</keyword>
<dbReference type="AlphaFoldDB" id="A0A366HUA8"/>
<dbReference type="RefSeq" id="WP_113956218.1">
    <property type="nucleotide sequence ID" value="NZ_QNRR01000001.1"/>
</dbReference>
<evidence type="ECO:0000259" key="1">
    <source>
        <dbReference type="Pfam" id="PF07883"/>
    </source>
</evidence>
<organism evidence="2 3">
    <name type="scientific">Roseimicrobium gellanilyticum</name>
    <dbReference type="NCBI Taxonomy" id="748857"/>
    <lineage>
        <taxon>Bacteria</taxon>
        <taxon>Pseudomonadati</taxon>
        <taxon>Verrucomicrobiota</taxon>
        <taxon>Verrucomicrobiia</taxon>
        <taxon>Verrucomicrobiales</taxon>
        <taxon>Verrucomicrobiaceae</taxon>
        <taxon>Roseimicrobium</taxon>
    </lineage>
</organism>
<evidence type="ECO:0000313" key="2">
    <source>
        <dbReference type="EMBL" id="RBP47269.1"/>
    </source>
</evidence>
<dbReference type="PANTHER" id="PTHR43346">
    <property type="entry name" value="LIGAND BINDING DOMAIN PROTEIN, PUTATIVE (AFU_ORTHOLOGUE AFUA_6G14370)-RELATED"/>
    <property type="match status" value="1"/>
</dbReference>
<gene>
    <name evidence="2" type="ORF">DES53_10166</name>
</gene>
<dbReference type="Proteomes" id="UP000253426">
    <property type="component" value="Unassembled WGS sequence"/>
</dbReference>
<sequence>MSSPLRIVHYRATSPSFVQRLGPYKIESLVAPEDERAATAYRVCIEPHQTTGVSYHKVAEEFYYVLSGSGTAILNGEPFKLAAGDFLRLPPGTTHGFVTQEEELVMLDFHTPGSRPDHDVYFVGATPEGFTVKE</sequence>
<protein>
    <submittedName>
        <fullName evidence="2">Cupin domain</fullName>
    </submittedName>
</protein>
<comment type="caution">
    <text evidence="2">The sequence shown here is derived from an EMBL/GenBank/DDBJ whole genome shotgun (WGS) entry which is preliminary data.</text>
</comment>
<evidence type="ECO:0000313" key="3">
    <source>
        <dbReference type="Proteomes" id="UP000253426"/>
    </source>
</evidence>
<dbReference type="InterPro" id="IPR052538">
    <property type="entry name" value="Flavonoid_dioxygenase-like"/>
</dbReference>
<accession>A0A366HUA8</accession>